<keyword evidence="2" id="KW-1185">Reference proteome</keyword>
<sequence length="51" mass="5794">MKMMIVPLSKDGLEKLNFNCYTSEDVYQLTLTDIEIDTLFAIGFSNTSTKL</sequence>
<evidence type="ECO:0000313" key="2">
    <source>
        <dbReference type="Proteomes" id="UP000653156"/>
    </source>
</evidence>
<proteinExistence type="predicted"/>
<dbReference type="AlphaFoldDB" id="A0A892ZJ47"/>
<name>A0A892ZJ47_9NEIS</name>
<dbReference type="RefSeq" id="WP_230338232.1">
    <property type="nucleotide sequence ID" value="NZ_CP069798.1"/>
</dbReference>
<dbReference type="EMBL" id="CP069798">
    <property type="protein sequence ID" value="QRQ80939.1"/>
    <property type="molecule type" value="Genomic_DNA"/>
</dbReference>
<evidence type="ECO:0000313" key="1">
    <source>
        <dbReference type="EMBL" id="QRQ80939.1"/>
    </source>
</evidence>
<dbReference type="KEGG" id="ptes:JQU52_09340"/>
<reference evidence="1" key="1">
    <citation type="submission" date="2021-02" db="EMBL/GenBank/DDBJ databases">
        <title>Neisseriaceae sp. 26B isolated from the cloaca of a Common Toad-headed Turtle (Mesoclemmys nasuta).</title>
        <authorList>
            <person name="Spergser J."/>
            <person name="Busse H.-J."/>
        </authorList>
    </citation>
    <scope>NUCLEOTIDE SEQUENCE</scope>
    <source>
        <strain evidence="1">26B</strain>
    </source>
</reference>
<protein>
    <submittedName>
        <fullName evidence="1">Uncharacterized protein</fullName>
    </submittedName>
</protein>
<dbReference type="Proteomes" id="UP000653156">
    <property type="component" value="Chromosome"/>
</dbReference>
<organism evidence="1 2">
    <name type="scientific">Paralysiella testudinis</name>
    <dbReference type="NCBI Taxonomy" id="2809020"/>
    <lineage>
        <taxon>Bacteria</taxon>
        <taxon>Pseudomonadati</taxon>
        <taxon>Pseudomonadota</taxon>
        <taxon>Betaproteobacteria</taxon>
        <taxon>Neisseriales</taxon>
        <taxon>Neisseriaceae</taxon>
        <taxon>Paralysiella</taxon>
    </lineage>
</organism>
<accession>A0A892ZJ47</accession>
<gene>
    <name evidence="1" type="ORF">JQU52_09340</name>
</gene>